<evidence type="ECO:0000313" key="2">
    <source>
        <dbReference type="Proteomes" id="UP001148629"/>
    </source>
</evidence>
<dbReference type="Proteomes" id="UP001148629">
    <property type="component" value="Unassembled WGS sequence"/>
</dbReference>
<dbReference type="EMBL" id="JANRMS010001859">
    <property type="protein sequence ID" value="KAJ3525728.1"/>
    <property type="molecule type" value="Genomic_DNA"/>
</dbReference>
<gene>
    <name evidence="1" type="ORF">NM208_g11513</name>
</gene>
<accession>A0ACC1RUC6</accession>
<protein>
    <submittedName>
        <fullName evidence="1">Uncharacterized protein</fullName>
    </submittedName>
</protein>
<evidence type="ECO:0000313" key="1">
    <source>
        <dbReference type="EMBL" id="KAJ3525728.1"/>
    </source>
</evidence>
<sequence length="354" mass="39326">MKTAVLLSALTAIGAVSATPTVKQPPHKRASLPAVTASGNAFWTGDERFYLRGIDYQPGGASANEDPLADPDVCKRDIEYFKDLGVNVIRVYAVDNKADHDECMKALDDAGIYLVLDVNNPKYSINRGNPGPSYNAAYLQSVFATVEMFAQYDNTLAFFSGNEVMNDEKNTDKSAPYVKAVTRDMKNYLKARDLRKVPVGYSAADVASNRMQTAYYMNCGSDDMRSDFFAFNDYSWCNSDFKTSGWDVKVKNFSDYGLPIFLSEWGCIENRPRKFEELEAMMSDEMTSVYSGGLMYEYSLEDNDYGIVTLKGDNVKTSSEYKLFKEALKKYPMPTGTGGAAKTTHGVDCPKSDT</sequence>
<name>A0ACC1RUC6_9HYPO</name>
<organism evidence="1 2">
    <name type="scientific">Fusarium decemcellulare</name>
    <dbReference type="NCBI Taxonomy" id="57161"/>
    <lineage>
        <taxon>Eukaryota</taxon>
        <taxon>Fungi</taxon>
        <taxon>Dikarya</taxon>
        <taxon>Ascomycota</taxon>
        <taxon>Pezizomycotina</taxon>
        <taxon>Sordariomycetes</taxon>
        <taxon>Hypocreomycetidae</taxon>
        <taxon>Hypocreales</taxon>
        <taxon>Nectriaceae</taxon>
        <taxon>Fusarium</taxon>
        <taxon>Fusarium decemcellulare species complex</taxon>
    </lineage>
</organism>
<reference evidence="1" key="1">
    <citation type="submission" date="2022-08" db="EMBL/GenBank/DDBJ databases">
        <title>Genome Sequence of Fusarium decemcellulare.</title>
        <authorList>
            <person name="Buettner E."/>
        </authorList>
    </citation>
    <scope>NUCLEOTIDE SEQUENCE</scope>
    <source>
        <strain evidence="1">Babe19</strain>
    </source>
</reference>
<comment type="caution">
    <text evidence="1">The sequence shown here is derived from an EMBL/GenBank/DDBJ whole genome shotgun (WGS) entry which is preliminary data.</text>
</comment>
<proteinExistence type="predicted"/>
<keyword evidence="2" id="KW-1185">Reference proteome</keyword>